<organism evidence="7 8">
    <name type="scientific">Psilocybe cyanescens</name>
    <dbReference type="NCBI Taxonomy" id="93625"/>
    <lineage>
        <taxon>Eukaryota</taxon>
        <taxon>Fungi</taxon>
        <taxon>Dikarya</taxon>
        <taxon>Basidiomycota</taxon>
        <taxon>Agaricomycotina</taxon>
        <taxon>Agaricomycetes</taxon>
        <taxon>Agaricomycetidae</taxon>
        <taxon>Agaricales</taxon>
        <taxon>Agaricineae</taxon>
        <taxon>Strophariaceae</taxon>
        <taxon>Psilocybe</taxon>
    </lineage>
</organism>
<name>A0A409X9M9_PSICY</name>
<dbReference type="PANTHER" id="PTHR15549">
    <property type="entry name" value="PAIRED IMMUNOGLOBULIN-LIKE TYPE 2 RECEPTOR"/>
    <property type="match status" value="1"/>
</dbReference>
<evidence type="ECO:0008006" key="9">
    <source>
        <dbReference type="Google" id="ProtNLM"/>
    </source>
</evidence>
<dbReference type="STRING" id="93625.A0A409X9M9"/>
<evidence type="ECO:0000256" key="3">
    <source>
        <dbReference type="ARBA" id="ARBA00022989"/>
    </source>
</evidence>
<evidence type="ECO:0000256" key="2">
    <source>
        <dbReference type="ARBA" id="ARBA00022692"/>
    </source>
</evidence>
<dbReference type="Gene3D" id="2.60.120.260">
    <property type="entry name" value="Galactose-binding domain-like"/>
    <property type="match status" value="2"/>
</dbReference>
<protein>
    <recommendedName>
        <fullName evidence="9">Transmembrane protein</fullName>
    </recommendedName>
</protein>
<gene>
    <name evidence="7" type="ORF">CVT25_008181</name>
</gene>
<dbReference type="OrthoDB" id="3258237at2759"/>
<accession>A0A409X9M9</accession>
<evidence type="ECO:0000256" key="6">
    <source>
        <dbReference type="SAM" id="Phobius"/>
    </source>
</evidence>
<feature type="region of interest" description="Disordered" evidence="5">
    <location>
        <begin position="458"/>
        <end position="499"/>
    </location>
</feature>
<keyword evidence="3 6" id="KW-1133">Transmembrane helix</keyword>
<evidence type="ECO:0000256" key="4">
    <source>
        <dbReference type="ARBA" id="ARBA00023136"/>
    </source>
</evidence>
<keyword evidence="2 6" id="KW-0812">Transmembrane</keyword>
<feature type="transmembrane region" description="Helical" evidence="6">
    <location>
        <begin position="338"/>
        <end position="361"/>
    </location>
</feature>
<keyword evidence="4 6" id="KW-0472">Membrane</keyword>
<comment type="caution">
    <text evidence="7">The sequence shown here is derived from an EMBL/GenBank/DDBJ whole genome shotgun (WGS) entry which is preliminary data.</text>
</comment>
<sequence>MASFNMTVEDSSPLITYAPAASWTDTPSNDPLASSYSGGSYHTSAVQGATATISFTGTGLAIFGGHRSNYGTYSISVDGQTISSGNAQSSDSSTQQLLGSASGLPYGSHTAVLTNTGGNPIDIDWVDFEAQVGPPGTVSVKKTFDDNDPAITYLPSASDWQTNQNSAFADGSLHFSSTTGASASITFSGDAVAVYGTVSPDHANIRMSLDGQSQTLPGGSGGMASVVHPQWYGSDLGSGQHTLVLSGDTEGNTGPFIDLDSINVFDAVVSGSPASSVPPSTAPPSTATTAIAAAADSTSSSSVTYSVVATAAAAALPSSSSTAALSSESSKSGMSTGATVGVVFGTLVAVIFLIGLLGFFLKRRRNNVRSIEKSMISVSPVLPMQRDPRAMEAGMMKSLDNPVFPLPPPRASLRHSIAPSYYSDPQYSGHSREGSTMSAKSTTPLVPPIPVIMVHEPQSRFVSRKPPPISSGLNANGSPARPNRRPPTLDLAIMEGYEG</sequence>
<dbReference type="AlphaFoldDB" id="A0A409X9M9"/>
<dbReference type="GO" id="GO:0016020">
    <property type="term" value="C:membrane"/>
    <property type="evidence" value="ECO:0007669"/>
    <property type="project" value="UniProtKB-SubCell"/>
</dbReference>
<dbReference type="InParanoid" id="A0A409X9M9"/>
<keyword evidence="8" id="KW-1185">Reference proteome</keyword>
<proteinExistence type="predicted"/>
<dbReference type="InterPro" id="IPR051694">
    <property type="entry name" value="Immunoregulatory_rcpt-like"/>
</dbReference>
<evidence type="ECO:0000313" key="8">
    <source>
        <dbReference type="Proteomes" id="UP000283269"/>
    </source>
</evidence>
<evidence type="ECO:0000256" key="1">
    <source>
        <dbReference type="ARBA" id="ARBA00004167"/>
    </source>
</evidence>
<reference evidence="7 8" key="1">
    <citation type="journal article" date="2018" name="Evol. Lett.">
        <title>Horizontal gene cluster transfer increased hallucinogenic mushroom diversity.</title>
        <authorList>
            <person name="Reynolds H.T."/>
            <person name="Vijayakumar V."/>
            <person name="Gluck-Thaler E."/>
            <person name="Korotkin H.B."/>
            <person name="Matheny P.B."/>
            <person name="Slot J.C."/>
        </authorList>
    </citation>
    <scope>NUCLEOTIDE SEQUENCE [LARGE SCALE GENOMIC DNA]</scope>
    <source>
        <strain evidence="7 8">2631</strain>
    </source>
</reference>
<evidence type="ECO:0000313" key="7">
    <source>
        <dbReference type="EMBL" id="PPQ87445.1"/>
    </source>
</evidence>
<comment type="subcellular location">
    <subcellularLocation>
        <location evidence="1">Membrane</location>
        <topology evidence="1">Single-pass membrane protein</topology>
    </subcellularLocation>
</comment>
<dbReference type="EMBL" id="NHYD01002281">
    <property type="protein sequence ID" value="PPQ87445.1"/>
    <property type="molecule type" value="Genomic_DNA"/>
</dbReference>
<dbReference type="GO" id="GO:0071944">
    <property type="term" value="C:cell periphery"/>
    <property type="evidence" value="ECO:0007669"/>
    <property type="project" value="UniProtKB-ARBA"/>
</dbReference>
<dbReference type="Proteomes" id="UP000283269">
    <property type="component" value="Unassembled WGS sequence"/>
</dbReference>
<evidence type="ECO:0000256" key="5">
    <source>
        <dbReference type="SAM" id="MobiDB-lite"/>
    </source>
</evidence>